<dbReference type="GO" id="GO:0006388">
    <property type="term" value="P:tRNA splicing, via endonucleolytic cleavage and ligation"/>
    <property type="evidence" value="ECO:0007669"/>
    <property type="project" value="UniProtKB-UniRule"/>
</dbReference>
<evidence type="ECO:0000256" key="3">
    <source>
        <dbReference type="ARBA" id="ARBA00023027"/>
    </source>
</evidence>
<comment type="caution">
    <text evidence="6">The sequence shown here is derived from an EMBL/GenBank/DDBJ whole genome shotgun (WGS) entry which is preliminary data.</text>
</comment>
<gene>
    <name evidence="5" type="primary">kptA</name>
    <name evidence="6" type="ORF">IQ266_07530</name>
</gene>
<evidence type="ECO:0000256" key="4">
    <source>
        <dbReference type="ARBA" id="ARBA00025212"/>
    </source>
</evidence>
<organism evidence="6 7">
    <name type="scientific">Romeriopsis navalis LEGE 11480</name>
    <dbReference type="NCBI Taxonomy" id="2777977"/>
    <lineage>
        <taxon>Bacteria</taxon>
        <taxon>Bacillati</taxon>
        <taxon>Cyanobacteriota</taxon>
        <taxon>Cyanophyceae</taxon>
        <taxon>Leptolyngbyales</taxon>
        <taxon>Leptolyngbyaceae</taxon>
        <taxon>Romeriopsis</taxon>
        <taxon>Romeriopsis navalis</taxon>
    </lineage>
</organism>
<dbReference type="AlphaFoldDB" id="A0A928VJ50"/>
<dbReference type="Gene3D" id="3.20.170.30">
    <property type="match status" value="1"/>
</dbReference>
<sequence>MPSNRQTKISKYLSYHLRHAPQELGLTLQPGGWVNITDLLTAASQDKYTITRQELETIVAESEKQRFAIDPTGEKIRANQGHSVTVDLKLEPMGPPAILYHGTAAQFVDQILESGLKKMARHHVHLSADTRKAKDVGQRRGKPVIFQVDAAAMDAAGIIFYCSENGVWLTDHVPPEYLTPIV</sequence>
<dbReference type="SUPFAM" id="SSF56399">
    <property type="entry name" value="ADP-ribosylation"/>
    <property type="match status" value="1"/>
</dbReference>
<proteinExistence type="inferred from homology"/>
<evidence type="ECO:0000313" key="6">
    <source>
        <dbReference type="EMBL" id="MBE9029578.1"/>
    </source>
</evidence>
<comment type="function">
    <text evidence="4 5">Removes the 2'-phosphate from RNA via an intermediate in which the phosphate is ADP-ribosylated by NAD followed by a presumed transesterification to release the RNA and generate ADP-ribose 1''-2''-cyclic phosphate (APPR&gt;P). May function as an ADP-ribosylase.</text>
</comment>
<dbReference type="Pfam" id="PF01885">
    <property type="entry name" value="PTS_2-RNA"/>
    <property type="match status" value="1"/>
</dbReference>
<dbReference type="EC" id="2.7.1.-" evidence="5"/>
<evidence type="ECO:0000256" key="2">
    <source>
        <dbReference type="ARBA" id="ARBA00022679"/>
    </source>
</evidence>
<dbReference type="HAMAP" id="MF_00299">
    <property type="entry name" value="KptA"/>
    <property type="match status" value="1"/>
</dbReference>
<keyword evidence="3 5" id="KW-0520">NAD</keyword>
<accession>A0A928VJ50</accession>
<dbReference type="InterPro" id="IPR042080">
    <property type="entry name" value="RNA_2'-PTrans_N"/>
</dbReference>
<reference evidence="6" key="1">
    <citation type="submission" date="2020-10" db="EMBL/GenBank/DDBJ databases">
        <authorList>
            <person name="Castelo-Branco R."/>
            <person name="Eusebio N."/>
            <person name="Adriana R."/>
            <person name="Vieira A."/>
            <person name="Brugerolle De Fraissinette N."/>
            <person name="Rezende De Castro R."/>
            <person name="Schneider M.P."/>
            <person name="Vasconcelos V."/>
            <person name="Leao P.N."/>
        </authorList>
    </citation>
    <scope>NUCLEOTIDE SEQUENCE</scope>
    <source>
        <strain evidence="6">LEGE 11480</strain>
    </source>
</reference>
<dbReference type="InterPro" id="IPR002745">
    <property type="entry name" value="Ptrans_KptA/Tpt1"/>
</dbReference>
<evidence type="ECO:0000256" key="5">
    <source>
        <dbReference type="HAMAP-Rule" id="MF_00299"/>
    </source>
</evidence>
<dbReference type="NCBIfam" id="NF002014">
    <property type="entry name" value="PRK00819.1-4"/>
    <property type="match status" value="1"/>
</dbReference>
<evidence type="ECO:0000256" key="1">
    <source>
        <dbReference type="ARBA" id="ARBA00009836"/>
    </source>
</evidence>
<dbReference type="PANTHER" id="PTHR12684">
    <property type="entry name" value="PUTATIVE PHOSPHOTRANSFERASE"/>
    <property type="match status" value="1"/>
</dbReference>
<comment type="similarity">
    <text evidence="1 5">Belongs to the KptA/TPT1 family.</text>
</comment>
<dbReference type="GO" id="GO:0000215">
    <property type="term" value="F:tRNA 2'-phosphotransferase activity"/>
    <property type="evidence" value="ECO:0007669"/>
    <property type="project" value="TreeGrafter"/>
</dbReference>
<protein>
    <recommendedName>
        <fullName evidence="5">Probable RNA 2'-phosphotransferase</fullName>
        <ecNumber evidence="5">2.7.1.-</ecNumber>
    </recommendedName>
</protein>
<dbReference type="EMBL" id="JADEXQ010000018">
    <property type="protein sequence ID" value="MBE9029578.1"/>
    <property type="molecule type" value="Genomic_DNA"/>
</dbReference>
<dbReference type="Gene3D" id="1.10.10.970">
    <property type="entry name" value="RNA 2'-phosphotransferase, Tpt1/KptA family, N-terminal domain"/>
    <property type="match status" value="1"/>
</dbReference>
<evidence type="ECO:0000313" key="7">
    <source>
        <dbReference type="Proteomes" id="UP000625316"/>
    </source>
</evidence>
<dbReference type="RefSeq" id="WP_264324395.1">
    <property type="nucleotide sequence ID" value="NZ_JADEXQ010000018.1"/>
</dbReference>
<dbReference type="PANTHER" id="PTHR12684:SF2">
    <property type="entry name" value="TRNA 2'-PHOSPHOTRANSFERASE 1"/>
    <property type="match status" value="1"/>
</dbReference>
<dbReference type="InterPro" id="IPR022928">
    <property type="entry name" value="RNA_2'-PTrans_KptA"/>
</dbReference>
<dbReference type="InterPro" id="IPR042081">
    <property type="entry name" value="RNA_2'-PTrans_C"/>
</dbReference>
<name>A0A928VJ50_9CYAN</name>
<keyword evidence="7" id="KW-1185">Reference proteome</keyword>
<dbReference type="Proteomes" id="UP000625316">
    <property type="component" value="Unassembled WGS sequence"/>
</dbReference>
<dbReference type="GO" id="GO:0003950">
    <property type="term" value="F:NAD+ poly-ADP-ribosyltransferase activity"/>
    <property type="evidence" value="ECO:0007669"/>
    <property type="project" value="InterPro"/>
</dbReference>
<keyword evidence="2 5" id="KW-0808">Transferase</keyword>